<dbReference type="OrthoDB" id="9811998at2"/>
<sequence>MKKIYIWFITLSVIGISAGILYLTVIRPGSVELPKDVVMESAFGGEYSFADLPPKIRLIEFMYVNCPDVCPTTSLRMNLLKKKLEEDGVFRDKVEFISITIDPKRDSAEKLALYAERFNVMDDSTGWHFLRGTEENTRKIANAFQFMYRDPGNGNYVHTTFTYMLDQNNKLVESLPMGEGFDSDRIYKRIKNKLK</sequence>
<dbReference type="InterPro" id="IPR013766">
    <property type="entry name" value="Thioredoxin_domain"/>
</dbReference>
<accession>A0A072NKN6</accession>
<evidence type="ECO:0000256" key="3">
    <source>
        <dbReference type="PIRSR" id="PIRSR603782-1"/>
    </source>
</evidence>
<reference evidence="7 8" key="1">
    <citation type="submission" date="2014-04" db="EMBL/GenBank/DDBJ databases">
        <title>Draft genome sequence of Bacillus azotoformans MEV2011, a (co-) denitrifying strain unable to grow in the presence of oxygen.</title>
        <authorList>
            <person name="Nielsen M."/>
            <person name="Schreiber L."/>
            <person name="Finster K."/>
            <person name="Schramm A."/>
        </authorList>
    </citation>
    <scope>NUCLEOTIDE SEQUENCE [LARGE SCALE GENOMIC DNA]</scope>
    <source>
        <strain evidence="7 8">MEV2011</strain>
    </source>
</reference>
<dbReference type="InterPro" id="IPR036249">
    <property type="entry name" value="Thioredoxin-like_sf"/>
</dbReference>
<feature type="binding site" evidence="3">
    <location>
        <position position="158"/>
    </location>
    <ligand>
        <name>Cu cation</name>
        <dbReference type="ChEBI" id="CHEBI:23378"/>
    </ligand>
</feature>
<evidence type="ECO:0000256" key="5">
    <source>
        <dbReference type="SAM" id="Phobius"/>
    </source>
</evidence>
<dbReference type="SUPFAM" id="SSF52833">
    <property type="entry name" value="Thioredoxin-like"/>
    <property type="match status" value="1"/>
</dbReference>
<dbReference type="PANTHER" id="PTHR12151:SF25">
    <property type="entry name" value="LINALOOL DEHYDRATASE_ISOMERASE DOMAIN-CONTAINING PROTEIN"/>
    <property type="match status" value="1"/>
</dbReference>
<protein>
    <submittedName>
        <fullName evidence="7">Uncharacterized protein SCO1/SenC/PrrC, involved in biogenesis of respiratory and photosynthetic systems</fullName>
    </submittedName>
</protein>
<evidence type="ECO:0000313" key="7">
    <source>
        <dbReference type="EMBL" id="KEF38239.1"/>
    </source>
</evidence>
<comment type="caution">
    <text evidence="7">The sequence shown here is derived from an EMBL/GenBank/DDBJ whole genome shotgun (WGS) entry which is preliminary data.</text>
</comment>
<organism evidence="7 8">
    <name type="scientific">Schinkia azotoformans MEV2011</name>
    <dbReference type="NCBI Taxonomy" id="1348973"/>
    <lineage>
        <taxon>Bacteria</taxon>
        <taxon>Bacillati</taxon>
        <taxon>Bacillota</taxon>
        <taxon>Bacilli</taxon>
        <taxon>Bacillales</taxon>
        <taxon>Bacillaceae</taxon>
        <taxon>Calidifontibacillus/Schinkia group</taxon>
        <taxon>Schinkia</taxon>
    </lineage>
</organism>
<comment type="similarity">
    <text evidence="1">Belongs to the SCO1/2 family.</text>
</comment>
<keyword evidence="5" id="KW-0472">Membrane</keyword>
<feature type="binding site" evidence="3">
    <location>
        <position position="70"/>
    </location>
    <ligand>
        <name>Cu cation</name>
        <dbReference type="ChEBI" id="CHEBI:23378"/>
    </ligand>
</feature>
<dbReference type="InterPro" id="IPR003782">
    <property type="entry name" value="SCO1/SenC"/>
</dbReference>
<evidence type="ECO:0000259" key="6">
    <source>
        <dbReference type="PROSITE" id="PS51352"/>
    </source>
</evidence>
<keyword evidence="3" id="KW-0479">Metal-binding</keyword>
<feature type="domain" description="Thioredoxin" evidence="6">
    <location>
        <begin position="12"/>
        <end position="195"/>
    </location>
</feature>
<evidence type="ECO:0000256" key="2">
    <source>
        <dbReference type="ARBA" id="ARBA00023008"/>
    </source>
</evidence>
<dbReference type="Pfam" id="PF02630">
    <property type="entry name" value="SCO1-SenC"/>
    <property type="match status" value="1"/>
</dbReference>
<dbReference type="GeneID" id="89471069"/>
<dbReference type="AlphaFoldDB" id="A0A072NKN6"/>
<dbReference type="CDD" id="cd02968">
    <property type="entry name" value="SCO"/>
    <property type="match status" value="1"/>
</dbReference>
<dbReference type="PANTHER" id="PTHR12151">
    <property type="entry name" value="ELECTRON TRANSPORT PROTIN SCO1/SENC FAMILY MEMBER"/>
    <property type="match status" value="1"/>
</dbReference>
<keyword evidence="5" id="KW-1133">Transmembrane helix</keyword>
<dbReference type="RefSeq" id="WP_003329357.1">
    <property type="nucleotide sequence ID" value="NZ_JJRY01000009.1"/>
</dbReference>
<proteinExistence type="inferred from homology"/>
<feature type="disulfide bond" description="Redox-active" evidence="4">
    <location>
        <begin position="66"/>
        <end position="70"/>
    </location>
</feature>
<feature type="binding site" evidence="3">
    <location>
        <position position="66"/>
    </location>
    <ligand>
        <name>Cu cation</name>
        <dbReference type="ChEBI" id="CHEBI:23378"/>
    </ligand>
</feature>
<dbReference type="Gene3D" id="3.40.30.10">
    <property type="entry name" value="Glutaredoxin"/>
    <property type="match status" value="1"/>
</dbReference>
<feature type="transmembrane region" description="Helical" evidence="5">
    <location>
        <begin position="6"/>
        <end position="25"/>
    </location>
</feature>
<dbReference type="EMBL" id="JJRY01000009">
    <property type="protein sequence ID" value="KEF38239.1"/>
    <property type="molecule type" value="Genomic_DNA"/>
</dbReference>
<evidence type="ECO:0000256" key="1">
    <source>
        <dbReference type="ARBA" id="ARBA00010996"/>
    </source>
</evidence>
<keyword evidence="4" id="KW-1015">Disulfide bond</keyword>
<keyword evidence="2 3" id="KW-0186">Copper</keyword>
<dbReference type="PROSITE" id="PS51352">
    <property type="entry name" value="THIOREDOXIN_2"/>
    <property type="match status" value="1"/>
</dbReference>
<name>A0A072NKN6_SCHAZ</name>
<dbReference type="Proteomes" id="UP000027936">
    <property type="component" value="Unassembled WGS sequence"/>
</dbReference>
<evidence type="ECO:0000256" key="4">
    <source>
        <dbReference type="PIRSR" id="PIRSR603782-2"/>
    </source>
</evidence>
<dbReference type="GO" id="GO:0046872">
    <property type="term" value="F:metal ion binding"/>
    <property type="evidence" value="ECO:0007669"/>
    <property type="project" value="UniProtKB-KW"/>
</dbReference>
<gene>
    <name evidence="7" type="ORF">M670_02661</name>
</gene>
<dbReference type="PATRIC" id="fig|1348973.3.peg.2578"/>
<evidence type="ECO:0000313" key="8">
    <source>
        <dbReference type="Proteomes" id="UP000027936"/>
    </source>
</evidence>
<keyword evidence="5" id="KW-0812">Transmembrane</keyword>